<dbReference type="PANTHER" id="PTHR34599">
    <property type="entry name" value="PEROXIDASE-RELATED"/>
    <property type="match status" value="1"/>
</dbReference>
<organism evidence="2 3">
    <name type="scientific">Neorhodopirellula pilleata</name>
    <dbReference type="NCBI Taxonomy" id="2714738"/>
    <lineage>
        <taxon>Bacteria</taxon>
        <taxon>Pseudomonadati</taxon>
        <taxon>Planctomycetota</taxon>
        <taxon>Planctomycetia</taxon>
        <taxon>Pirellulales</taxon>
        <taxon>Pirellulaceae</taxon>
        <taxon>Neorhodopirellula</taxon>
    </lineage>
</organism>
<proteinExistence type="predicted"/>
<dbReference type="Proteomes" id="UP000316213">
    <property type="component" value="Unassembled WGS sequence"/>
</dbReference>
<dbReference type="RefSeq" id="WP_146580779.1">
    <property type="nucleotide sequence ID" value="NZ_SJPM01000013.1"/>
</dbReference>
<dbReference type="EMBL" id="SJPM01000013">
    <property type="protein sequence ID" value="TWT91845.1"/>
    <property type="molecule type" value="Genomic_DNA"/>
</dbReference>
<dbReference type="PANTHER" id="PTHR34599:SF1">
    <property type="entry name" value="PHOSPHATIDIC ACID PHOSPHATASE TYPE 2_HALOPEROXIDASE DOMAIN-CONTAINING PROTEIN"/>
    <property type="match status" value="1"/>
</dbReference>
<dbReference type="AlphaFoldDB" id="A0A5C5ZXV3"/>
<gene>
    <name evidence="2" type="ORF">Pla100_48830</name>
</gene>
<dbReference type="InterPro" id="IPR000326">
    <property type="entry name" value="PAP2/HPO"/>
</dbReference>
<protein>
    <submittedName>
        <fullName evidence="2">PAP2 superfamily protein</fullName>
    </submittedName>
</protein>
<comment type="caution">
    <text evidence="2">The sequence shown here is derived from an EMBL/GenBank/DDBJ whole genome shotgun (WGS) entry which is preliminary data.</text>
</comment>
<dbReference type="InterPro" id="IPR036938">
    <property type="entry name" value="PAP2/HPO_sf"/>
</dbReference>
<dbReference type="Pfam" id="PF01569">
    <property type="entry name" value="PAP2"/>
    <property type="match status" value="1"/>
</dbReference>
<sequence length="585" mass="63181">MTKRFEKLEPRLCFASAWQNPQLPLDVDRSEDVSLSDTQVVFQRIDQSDTLDLPATRPDSDQYYDTSGDQRVTPLDALLIVNALNRYTDPISVTADLDVADDPNGNGVVIGDSMRLQGVTLPESRVDVFPANSADSAPVAQSVQSDSEGRFVVDVPLNRGLQTVMLKAVDPLGRTDSSSVTVRCTDLVTDWNAVILDVIRADRTPPPQAAKNMAMMHTAMFDAANAFNGTYESYLVGLSNAPSGSRDAAAAAAAYHVAKHLYPDSQYADLWASTFAESLSQIPDGSSKEASITFGYQVGEAMLTLRATDQSEVVSDYQSSSDPGRWRPTEPGFADGLLPQWPGVTPFTLDSADQFRPGPPPPMDSQAYADAVDEVMQIGGKDSTIRTAEQKEIGVFWADADGTFTPPGHWNQITGNVLIDRGLDLVDNARVFALVNLALADAGIAAWDAKYLYDLWRPIDAIRHADADGNDQTTADPNWTPEWINPPFPAYTSGHSSFSGAADAVLTSLFGDNVAFETQSDPASFDSIVTRSFDSFREAADEAGVSRIYGGIHFNFDNTAGLQAGRGIGQWVAQRVLKEATGVTA</sequence>
<evidence type="ECO:0000313" key="2">
    <source>
        <dbReference type="EMBL" id="TWT91845.1"/>
    </source>
</evidence>
<accession>A0A5C5ZXV3</accession>
<dbReference type="OrthoDB" id="7793240at2"/>
<dbReference type="SUPFAM" id="SSF48317">
    <property type="entry name" value="Acid phosphatase/Vanadium-dependent haloperoxidase"/>
    <property type="match status" value="1"/>
</dbReference>
<evidence type="ECO:0000313" key="3">
    <source>
        <dbReference type="Proteomes" id="UP000316213"/>
    </source>
</evidence>
<reference evidence="2 3" key="1">
    <citation type="submission" date="2019-02" db="EMBL/GenBank/DDBJ databases">
        <title>Deep-cultivation of Planctomycetes and their phenomic and genomic characterization uncovers novel biology.</title>
        <authorList>
            <person name="Wiegand S."/>
            <person name="Jogler M."/>
            <person name="Boedeker C."/>
            <person name="Pinto D."/>
            <person name="Vollmers J."/>
            <person name="Rivas-Marin E."/>
            <person name="Kohn T."/>
            <person name="Peeters S.H."/>
            <person name="Heuer A."/>
            <person name="Rast P."/>
            <person name="Oberbeckmann S."/>
            <person name="Bunk B."/>
            <person name="Jeske O."/>
            <person name="Meyerdierks A."/>
            <person name="Storesund J.E."/>
            <person name="Kallscheuer N."/>
            <person name="Luecker S."/>
            <person name="Lage O.M."/>
            <person name="Pohl T."/>
            <person name="Merkel B.J."/>
            <person name="Hornburger P."/>
            <person name="Mueller R.-W."/>
            <person name="Bruemmer F."/>
            <person name="Labrenz M."/>
            <person name="Spormann A.M."/>
            <person name="Op Den Camp H."/>
            <person name="Overmann J."/>
            <person name="Amann R."/>
            <person name="Jetten M.S.M."/>
            <person name="Mascher T."/>
            <person name="Medema M.H."/>
            <person name="Devos D.P."/>
            <person name="Kaster A.-K."/>
            <person name="Ovreas L."/>
            <person name="Rohde M."/>
            <person name="Galperin M.Y."/>
            <person name="Jogler C."/>
        </authorList>
    </citation>
    <scope>NUCLEOTIDE SEQUENCE [LARGE SCALE GENOMIC DNA]</scope>
    <source>
        <strain evidence="2 3">Pla100</strain>
    </source>
</reference>
<feature type="domain" description="Phosphatidic acid phosphatase type 2/haloperoxidase" evidence="1">
    <location>
        <begin position="437"/>
        <end position="576"/>
    </location>
</feature>
<evidence type="ECO:0000259" key="1">
    <source>
        <dbReference type="Pfam" id="PF01569"/>
    </source>
</evidence>
<name>A0A5C5ZXV3_9BACT</name>
<dbReference type="Gene3D" id="1.10.606.20">
    <property type="match status" value="1"/>
</dbReference>
<keyword evidence="3" id="KW-1185">Reference proteome</keyword>
<dbReference type="InterPro" id="IPR052559">
    <property type="entry name" value="V-haloperoxidase"/>
</dbReference>
<dbReference type="CDD" id="cd03398">
    <property type="entry name" value="PAP2_haloperoxidase"/>
    <property type="match status" value="1"/>
</dbReference>